<organism evidence="11 12">
    <name type="scientific">Pseudobacteroides cellulosolvens ATCC 35603 = DSM 2933</name>
    <dbReference type="NCBI Taxonomy" id="398512"/>
    <lineage>
        <taxon>Bacteria</taxon>
        <taxon>Bacillati</taxon>
        <taxon>Bacillota</taxon>
        <taxon>Clostridia</taxon>
        <taxon>Eubacteriales</taxon>
        <taxon>Oscillospiraceae</taxon>
        <taxon>Pseudobacteroides</taxon>
    </lineage>
</organism>
<evidence type="ECO:0000259" key="10">
    <source>
        <dbReference type="PROSITE" id="PS50887"/>
    </source>
</evidence>
<dbReference type="PANTHER" id="PTHR48111:SF1">
    <property type="entry name" value="TWO-COMPONENT RESPONSE REGULATOR ORR33"/>
    <property type="match status" value="1"/>
</dbReference>
<keyword evidence="3" id="KW-0902">Two-component regulatory system</keyword>
<sequence length="311" mass="35248">MFKKKILIVDDTELIVRIITDILVPAGYDVISAYSGEEGIEMVRREKPDLVLLDIIMYGMDGLEVCKVLRADESNNLMPIIILTAEDDEEQKLQGLELGADDYIKKPFNPRELIARVRNTLIRIDRNRWANPLTGLRGNLEIQSEITRRIFNRDLFTVVYADLDNFKAYNDVYGFASGDRAIKLTADILLDCIHTFGAPTDFVGHVGGDDFILVIYPQNADMICESIIKRFDKKIVELYSMEDRNKGFISTTNRQGQMIQYPIISISLAAVSNENRNLISHLQVAEIAAELKKQAKSIAGSAYVRDLRRNV</sequence>
<reference evidence="12" key="1">
    <citation type="submission" date="2015-07" db="EMBL/GenBank/DDBJ databases">
        <title>Near-Complete Genome Sequence of the Cellulolytic Bacterium Bacteroides (Pseudobacteroides) cellulosolvens ATCC 35603.</title>
        <authorList>
            <person name="Dassa B."/>
            <person name="Utturkar S.M."/>
            <person name="Klingeman D.M."/>
            <person name="Hurt R.A."/>
            <person name="Keller M."/>
            <person name="Xu J."/>
            <person name="Reddy Y.H.K."/>
            <person name="Borovok I."/>
            <person name="Grinberg I.R."/>
            <person name="Lamed R."/>
            <person name="Zhivin O."/>
            <person name="Bayer E.A."/>
            <person name="Brown S.D."/>
        </authorList>
    </citation>
    <scope>NUCLEOTIDE SEQUENCE [LARGE SCALE GENOMIC DNA]</scope>
    <source>
        <strain evidence="12">DSM 2933</strain>
    </source>
</reference>
<dbReference type="Pfam" id="PF00072">
    <property type="entry name" value="Response_reg"/>
    <property type="match status" value="1"/>
</dbReference>
<dbReference type="Pfam" id="PF00990">
    <property type="entry name" value="GGDEF"/>
    <property type="match status" value="1"/>
</dbReference>
<dbReference type="GO" id="GO:0000976">
    <property type="term" value="F:transcription cis-regulatory region binding"/>
    <property type="evidence" value="ECO:0007669"/>
    <property type="project" value="TreeGrafter"/>
</dbReference>
<dbReference type="InterPro" id="IPR039420">
    <property type="entry name" value="WalR-like"/>
</dbReference>
<dbReference type="RefSeq" id="WP_036942688.1">
    <property type="nucleotide sequence ID" value="NZ_JQKC01000019.1"/>
</dbReference>
<dbReference type="STRING" id="398512.Bccel_2608"/>
<dbReference type="InterPro" id="IPR029787">
    <property type="entry name" value="Nucleotide_cyclase"/>
</dbReference>
<dbReference type="Gene3D" id="3.30.70.270">
    <property type="match status" value="1"/>
</dbReference>
<dbReference type="SMART" id="SM00267">
    <property type="entry name" value="GGDEF"/>
    <property type="match status" value="1"/>
</dbReference>
<evidence type="ECO:0000256" key="2">
    <source>
        <dbReference type="ARBA" id="ARBA00022553"/>
    </source>
</evidence>
<evidence type="ECO:0000256" key="4">
    <source>
        <dbReference type="ARBA" id="ARBA00023015"/>
    </source>
</evidence>
<keyword evidence="2 8" id="KW-0597">Phosphoprotein</keyword>
<dbReference type="OrthoDB" id="9804955at2"/>
<evidence type="ECO:0000256" key="7">
    <source>
        <dbReference type="ARBA" id="ARBA00024867"/>
    </source>
</evidence>
<dbReference type="InterPro" id="IPR011006">
    <property type="entry name" value="CheY-like_superfamily"/>
</dbReference>
<dbReference type="InterPro" id="IPR000160">
    <property type="entry name" value="GGDEF_dom"/>
</dbReference>
<dbReference type="PROSITE" id="PS50887">
    <property type="entry name" value="GGDEF"/>
    <property type="match status" value="1"/>
</dbReference>
<proteinExistence type="predicted"/>
<feature type="modified residue" description="4-aspartylphosphate" evidence="8">
    <location>
        <position position="54"/>
    </location>
</feature>
<dbReference type="Gene3D" id="3.40.50.2300">
    <property type="match status" value="1"/>
</dbReference>
<evidence type="ECO:0000313" key="12">
    <source>
        <dbReference type="Proteomes" id="UP000036923"/>
    </source>
</evidence>
<dbReference type="InterPro" id="IPR001789">
    <property type="entry name" value="Sig_transdc_resp-reg_receiver"/>
</dbReference>
<dbReference type="eggNOG" id="COG3706">
    <property type="taxonomic scope" value="Bacteria"/>
</dbReference>
<dbReference type="PATRIC" id="fig|398512.5.peg.2716"/>
<evidence type="ECO:0000259" key="9">
    <source>
        <dbReference type="PROSITE" id="PS50110"/>
    </source>
</evidence>
<keyword evidence="5" id="KW-0238">DNA-binding</keyword>
<comment type="caution">
    <text evidence="11">The sequence shown here is derived from an EMBL/GenBank/DDBJ whole genome shotgun (WGS) entry which is preliminary data.</text>
</comment>
<dbReference type="GO" id="GO:0000156">
    <property type="term" value="F:phosphorelay response regulator activity"/>
    <property type="evidence" value="ECO:0007669"/>
    <property type="project" value="TreeGrafter"/>
</dbReference>
<feature type="domain" description="GGDEF" evidence="10">
    <location>
        <begin position="154"/>
        <end position="309"/>
    </location>
</feature>
<dbReference type="AlphaFoldDB" id="A0A0L6JPN4"/>
<evidence type="ECO:0000256" key="1">
    <source>
        <dbReference type="ARBA" id="ARBA00018672"/>
    </source>
</evidence>
<dbReference type="SUPFAM" id="SSF55073">
    <property type="entry name" value="Nucleotide cyclase"/>
    <property type="match status" value="1"/>
</dbReference>
<dbReference type="CDD" id="cd01949">
    <property type="entry name" value="GGDEF"/>
    <property type="match status" value="1"/>
</dbReference>
<dbReference type="PANTHER" id="PTHR48111">
    <property type="entry name" value="REGULATOR OF RPOS"/>
    <property type="match status" value="1"/>
</dbReference>
<protein>
    <recommendedName>
        <fullName evidence="1">Stage 0 sporulation protein A homolog</fullName>
    </recommendedName>
</protein>
<gene>
    <name evidence="11" type="ORF">Bccel_2608</name>
</gene>
<feature type="domain" description="Response regulatory" evidence="9">
    <location>
        <begin position="5"/>
        <end position="121"/>
    </location>
</feature>
<keyword evidence="12" id="KW-1185">Reference proteome</keyword>
<accession>A0A0L6JPN4</accession>
<dbReference type="NCBIfam" id="TIGR00254">
    <property type="entry name" value="GGDEF"/>
    <property type="match status" value="1"/>
</dbReference>
<dbReference type="GO" id="GO:0032993">
    <property type="term" value="C:protein-DNA complex"/>
    <property type="evidence" value="ECO:0007669"/>
    <property type="project" value="TreeGrafter"/>
</dbReference>
<keyword evidence="6" id="KW-0804">Transcription</keyword>
<dbReference type="GO" id="GO:0005829">
    <property type="term" value="C:cytosol"/>
    <property type="evidence" value="ECO:0007669"/>
    <property type="project" value="TreeGrafter"/>
</dbReference>
<evidence type="ECO:0000313" key="11">
    <source>
        <dbReference type="EMBL" id="KNY27337.1"/>
    </source>
</evidence>
<evidence type="ECO:0000256" key="6">
    <source>
        <dbReference type="ARBA" id="ARBA00023163"/>
    </source>
</evidence>
<dbReference type="SUPFAM" id="SSF52172">
    <property type="entry name" value="CheY-like"/>
    <property type="match status" value="1"/>
</dbReference>
<dbReference type="EMBL" id="LGTC01000001">
    <property type="protein sequence ID" value="KNY27337.1"/>
    <property type="molecule type" value="Genomic_DNA"/>
</dbReference>
<evidence type="ECO:0000256" key="5">
    <source>
        <dbReference type="ARBA" id="ARBA00023125"/>
    </source>
</evidence>
<name>A0A0L6JPN4_9FIRM</name>
<dbReference type="PROSITE" id="PS50110">
    <property type="entry name" value="RESPONSE_REGULATORY"/>
    <property type="match status" value="1"/>
</dbReference>
<evidence type="ECO:0000256" key="3">
    <source>
        <dbReference type="ARBA" id="ARBA00023012"/>
    </source>
</evidence>
<keyword evidence="4" id="KW-0805">Transcription regulation</keyword>
<dbReference type="InterPro" id="IPR043128">
    <property type="entry name" value="Rev_trsase/Diguanyl_cyclase"/>
</dbReference>
<dbReference type="SMART" id="SM00448">
    <property type="entry name" value="REC"/>
    <property type="match status" value="1"/>
</dbReference>
<comment type="function">
    <text evidence="7">May play the central regulatory role in sporulation. It may be an element of the effector pathway responsible for the activation of sporulation genes in response to nutritional stress. Spo0A may act in concert with spo0H (a sigma factor) to control the expression of some genes that are critical to the sporulation process.</text>
</comment>
<dbReference type="Proteomes" id="UP000036923">
    <property type="component" value="Unassembled WGS sequence"/>
</dbReference>
<evidence type="ECO:0000256" key="8">
    <source>
        <dbReference type="PROSITE-ProRule" id="PRU00169"/>
    </source>
</evidence>
<dbReference type="GO" id="GO:0006355">
    <property type="term" value="P:regulation of DNA-templated transcription"/>
    <property type="evidence" value="ECO:0007669"/>
    <property type="project" value="TreeGrafter"/>
</dbReference>